<dbReference type="Proteomes" id="UP001057753">
    <property type="component" value="Unassembled WGS sequence"/>
</dbReference>
<comment type="caution">
    <text evidence="2">The sequence shown here is derived from an EMBL/GenBank/DDBJ whole genome shotgun (WGS) entry which is preliminary data.</text>
</comment>
<sequence>MKEKKVKFGLGIGALAVVVIAGILVYSLLSSPEAKLASALQQMIEEDVIQTESDFNLAVDIDADPELLGIYTDEDQASMDLLMDMLQNIHGTSSVIVDNENKVMEIGTSFGITGDVQGEEIDLQIPFHLYFDEEENEMGIDLDPYAAFLPEVIDLLAYNVVPNIPDAEESLAMYTNGEDVSDFLANELNNLVVPVIEEGFTGKKLTEPMDFDESLFYDNEEDGKALNIFILEHMFDYLNENSEDDVVTEEKGWIVVNVGENLLLDAFIYGLEEVEKDSEAKEVYEDFYKEEVATHIEELSDAKDDLDNLSFSIEASFLIEQDRIVESKSTMSLSLSEDGVSISLTGDTSSTYSYGDDAEFAFYNADREELTEADMENIAFELQSVFETYLMENMDYGYYEEDYYEDDFFDYELTDEELEFVEAIENQEITHEDVGLSEEDMYYLVLEYELSGFVSEGTSDLYLPED</sequence>
<protein>
    <submittedName>
        <fullName evidence="2">Uncharacterized protein</fullName>
    </submittedName>
</protein>
<reference evidence="2" key="1">
    <citation type="submission" date="2020-06" db="EMBL/GenBank/DDBJ databases">
        <title>Insight into the genomes of haloalkaliphilic bacilli from Kenyan soda lakes.</title>
        <authorList>
            <person name="Mwirichia R."/>
            <person name="Villamizar G.C."/>
            <person name="Poehlein A."/>
            <person name="Mugweru J."/>
            <person name="Kipnyargis A."/>
            <person name="Kiplimo D."/>
            <person name="Orwa P."/>
            <person name="Daniel R."/>
        </authorList>
    </citation>
    <scope>NUCLEOTIDE SEQUENCE</scope>
    <source>
        <strain evidence="2">B1096_S55</strain>
    </source>
</reference>
<evidence type="ECO:0000313" key="3">
    <source>
        <dbReference type="Proteomes" id="UP001057753"/>
    </source>
</evidence>
<proteinExistence type="predicted"/>
<dbReference type="EMBL" id="JABXYM010000001">
    <property type="protein sequence ID" value="MCR6096324.1"/>
    <property type="molecule type" value="Genomic_DNA"/>
</dbReference>
<evidence type="ECO:0000313" key="2">
    <source>
        <dbReference type="EMBL" id="MCR6096324.1"/>
    </source>
</evidence>
<dbReference type="AlphaFoldDB" id="A0A9Q4B0Z9"/>
<evidence type="ECO:0000256" key="1">
    <source>
        <dbReference type="SAM" id="Phobius"/>
    </source>
</evidence>
<gene>
    <name evidence="2" type="ORF">HXA33_07150</name>
</gene>
<accession>A0A9Q4B0Z9</accession>
<dbReference type="RefSeq" id="WP_257820959.1">
    <property type="nucleotide sequence ID" value="NZ_JABXYM010000001.1"/>
</dbReference>
<organism evidence="2 3">
    <name type="scientific">Salipaludibacillus agaradhaerens</name>
    <name type="common">Bacillus agaradhaerens</name>
    <dbReference type="NCBI Taxonomy" id="76935"/>
    <lineage>
        <taxon>Bacteria</taxon>
        <taxon>Bacillati</taxon>
        <taxon>Bacillota</taxon>
        <taxon>Bacilli</taxon>
        <taxon>Bacillales</taxon>
        <taxon>Bacillaceae</taxon>
    </lineage>
</organism>
<keyword evidence="1" id="KW-0812">Transmembrane</keyword>
<name>A0A9Q4B0Z9_SALAG</name>
<keyword evidence="3" id="KW-1185">Reference proteome</keyword>
<feature type="transmembrane region" description="Helical" evidence="1">
    <location>
        <begin position="7"/>
        <end position="29"/>
    </location>
</feature>
<keyword evidence="1" id="KW-1133">Transmembrane helix</keyword>
<keyword evidence="1" id="KW-0472">Membrane</keyword>